<evidence type="ECO:0000256" key="13">
    <source>
        <dbReference type="PIRNR" id="PIRNR001365"/>
    </source>
</evidence>
<evidence type="ECO:0000256" key="2">
    <source>
        <dbReference type="ARBA" id="ARBA00005120"/>
    </source>
</evidence>
<feature type="site" description="Part of a proton relay during catalysis" evidence="12">
    <location>
        <position position="46"/>
    </location>
</feature>
<comment type="subunit">
    <text evidence="12">Homotetramer; dimer of dimers.</text>
</comment>
<dbReference type="Proteomes" id="UP001235840">
    <property type="component" value="Unassembled WGS sequence"/>
</dbReference>
<evidence type="ECO:0000256" key="9">
    <source>
        <dbReference type="ARBA" id="ARBA00023239"/>
    </source>
</evidence>
<dbReference type="EMBL" id="JAUSTY010000002">
    <property type="protein sequence ID" value="MDQ0164772.1"/>
    <property type="molecule type" value="Genomic_DNA"/>
</dbReference>
<dbReference type="Gene3D" id="3.20.20.70">
    <property type="entry name" value="Aldolase class I"/>
    <property type="match status" value="1"/>
</dbReference>
<dbReference type="HAMAP" id="MF_00418">
    <property type="entry name" value="DapA"/>
    <property type="match status" value="1"/>
</dbReference>
<evidence type="ECO:0000256" key="8">
    <source>
        <dbReference type="ARBA" id="ARBA00023154"/>
    </source>
</evidence>
<comment type="function">
    <text evidence="1 12">Catalyzes the condensation of (S)-aspartate-beta-semialdehyde [(S)-ASA] and pyruvate to 4-hydroxy-tetrahydrodipicolinate (HTPA).</text>
</comment>
<evidence type="ECO:0000256" key="12">
    <source>
        <dbReference type="HAMAP-Rule" id="MF_00418"/>
    </source>
</evidence>
<dbReference type="NCBIfam" id="TIGR00674">
    <property type="entry name" value="dapA"/>
    <property type="match status" value="1"/>
</dbReference>
<keyword evidence="8 12" id="KW-0457">Lysine biosynthesis</keyword>
<reference evidence="14 15" key="1">
    <citation type="submission" date="2023-07" db="EMBL/GenBank/DDBJ databases">
        <title>Genomic Encyclopedia of Type Strains, Phase IV (KMG-IV): sequencing the most valuable type-strain genomes for metagenomic binning, comparative biology and taxonomic classification.</title>
        <authorList>
            <person name="Goeker M."/>
        </authorList>
    </citation>
    <scope>NUCLEOTIDE SEQUENCE [LARGE SCALE GENOMIC DNA]</scope>
    <source>
        <strain evidence="14 15">DSM 12751</strain>
    </source>
</reference>
<dbReference type="Pfam" id="PF00701">
    <property type="entry name" value="DHDPS"/>
    <property type="match status" value="1"/>
</dbReference>
<protein>
    <recommendedName>
        <fullName evidence="4 12">4-hydroxy-tetrahydrodipicolinate synthase</fullName>
        <shortName evidence="12">HTPA synthase</shortName>
        <ecNumber evidence="4 12">4.3.3.7</ecNumber>
    </recommendedName>
</protein>
<evidence type="ECO:0000313" key="14">
    <source>
        <dbReference type="EMBL" id="MDQ0164772.1"/>
    </source>
</evidence>
<evidence type="ECO:0000256" key="3">
    <source>
        <dbReference type="ARBA" id="ARBA00007592"/>
    </source>
</evidence>
<evidence type="ECO:0000256" key="4">
    <source>
        <dbReference type="ARBA" id="ARBA00012086"/>
    </source>
</evidence>
<evidence type="ECO:0000256" key="10">
    <source>
        <dbReference type="ARBA" id="ARBA00023270"/>
    </source>
</evidence>
<evidence type="ECO:0000256" key="7">
    <source>
        <dbReference type="ARBA" id="ARBA00022915"/>
    </source>
</evidence>
<dbReference type="SUPFAM" id="SSF51569">
    <property type="entry name" value="Aldolase"/>
    <property type="match status" value="1"/>
</dbReference>
<comment type="similarity">
    <text evidence="3 12 13">Belongs to the DapA family.</text>
</comment>
<feature type="binding site" evidence="12">
    <location>
        <position position="205"/>
    </location>
    <ligand>
        <name>pyruvate</name>
        <dbReference type="ChEBI" id="CHEBI:15361"/>
    </ligand>
</feature>
<dbReference type="InterPro" id="IPR020624">
    <property type="entry name" value="Schiff_base-form_aldolases_CS"/>
</dbReference>
<dbReference type="PANTHER" id="PTHR12128:SF66">
    <property type="entry name" value="4-HYDROXY-2-OXOGLUTARATE ALDOLASE, MITOCHONDRIAL"/>
    <property type="match status" value="1"/>
</dbReference>
<comment type="caution">
    <text evidence="14">The sequence shown here is derived from an EMBL/GenBank/DDBJ whole genome shotgun (WGS) entry which is preliminary data.</text>
</comment>
<organism evidence="14 15">
    <name type="scientific">Caldalkalibacillus horti</name>
    <dbReference type="NCBI Taxonomy" id="77523"/>
    <lineage>
        <taxon>Bacteria</taxon>
        <taxon>Bacillati</taxon>
        <taxon>Bacillota</taxon>
        <taxon>Bacilli</taxon>
        <taxon>Bacillales</taxon>
        <taxon>Bacillaceae</taxon>
        <taxon>Caldalkalibacillus</taxon>
    </lineage>
</organism>
<keyword evidence="10 12" id="KW-0704">Schiff base</keyword>
<dbReference type="GO" id="GO:0008840">
    <property type="term" value="F:4-hydroxy-tetrahydrodipicolinate synthase activity"/>
    <property type="evidence" value="ECO:0007669"/>
    <property type="project" value="UniProtKB-EC"/>
</dbReference>
<evidence type="ECO:0000256" key="11">
    <source>
        <dbReference type="ARBA" id="ARBA00047836"/>
    </source>
</evidence>
<feature type="binding site" evidence="12">
    <location>
        <position position="47"/>
    </location>
    <ligand>
        <name>pyruvate</name>
        <dbReference type="ChEBI" id="CHEBI:15361"/>
    </ligand>
</feature>
<evidence type="ECO:0000256" key="5">
    <source>
        <dbReference type="ARBA" id="ARBA00022490"/>
    </source>
</evidence>
<dbReference type="InterPro" id="IPR002220">
    <property type="entry name" value="DapA-like"/>
</dbReference>
<dbReference type="PROSITE" id="PS00665">
    <property type="entry name" value="DHDPS_1"/>
    <property type="match status" value="1"/>
</dbReference>
<dbReference type="PIRSF" id="PIRSF001365">
    <property type="entry name" value="DHDPS"/>
    <property type="match status" value="1"/>
</dbReference>
<comment type="subcellular location">
    <subcellularLocation>
        <location evidence="12">Cytoplasm</location>
    </subcellularLocation>
</comment>
<dbReference type="PRINTS" id="PR00146">
    <property type="entry name" value="DHPICSNTHASE"/>
</dbReference>
<dbReference type="RefSeq" id="WP_307390871.1">
    <property type="nucleotide sequence ID" value="NZ_BAAADK010000018.1"/>
</dbReference>
<evidence type="ECO:0000256" key="6">
    <source>
        <dbReference type="ARBA" id="ARBA00022605"/>
    </source>
</evidence>
<proteinExistence type="inferred from homology"/>
<dbReference type="SMART" id="SM01130">
    <property type="entry name" value="DHDPS"/>
    <property type="match status" value="1"/>
</dbReference>
<feature type="site" description="Part of a proton relay during catalysis" evidence="12">
    <location>
        <position position="109"/>
    </location>
</feature>
<feature type="active site" description="Proton donor/acceptor" evidence="12">
    <location>
        <position position="135"/>
    </location>
</feature>
<sequence>MSDFGRIITAMVTAFDANENLDLSKQTKLIEYLFQNETDSIIVNGTTGESPTLSKEEKIMLFEHAVEHTKGKGKVIAGTGTNNTKESIELTKKAEEIGVDGILLVNPYYNRPNQEGLFQHFKTIAESTSLPVMLYNIPGRSAVNMTPETVLRLAETPNITMVKESSGDLGQAVEILKHAPDNFLLYTGNDDLTLPTLSVGGYGVVSVTSHVKGNEMQEMIQSYLAGDIKKAAKLNQDLYDIFNVLFSSPSPGPVKRVLNHLGVEVGSTRLPIASLSAEEEKYILGFFN</sequence>
<dbReference type="InterPro" id="IPR013785">
    <property type="entry name" value="Aldolase_TIM"/>
</dbReference>
<keyword evidence="6 12" id="KW-0028">Amino-acid biosynthesis</keyword>
<feature type="active site" description="Schiff-base intermediate with substrate" evidence="12">
    <location>
        <position position="163"/>
    </location>
</feature>
<dbReference type="PANTHER" id="PTHR12128">
    <property type="entry name" value="DIHYDRODIPICOLINATE SYNTHASE"/>
    <property type="match status" value="1"/>
</dbReference>
<comment type="catalytic activity">
    <reaction evidence="11 12">
        <text>L-aspartate 4-semialdehyde + pyruvate = (2S,4S)-4-hydroxy-2,3,4,5-tetrahydrodipicolinate + H2O + H(+)</text>
        <dbReference type="Rhea" id="RHEA:34171"/>
        <dbReference type="ChEBI" id="CHEBI:15361"/>
        <dbReference type="ChEBI" id="CHEBI:15377"/>
        <dbReference type="ChEBI" id="CHEBI:15378"/>
        <dbReference type="ChEBI" id="CHEBI:67139"/>
        <dbReference type="ChEBI" id="CHEBI:537519"/>
        <dbReference type="EC" id="4.3.3.7"/>
    </reaction>
</comment>
<dbReference type="CDD" id="cd00950">
    <property type="entry name" value="DHDPS"/>
    <property type="match status" value="1"/>
</dbReference>
<keyword evidence="9 12" id="KW-0456">Lyase</keyword>
<keyword evidence="15" id="KW-1185">Reference proteome</keyword>
<comment type="pathway">
    <text evidence="2 12">Amino-acid biosynthesis; L-lysine biosynthesis via DAP pathway; (S)-tetrahydrodipicolinate from L-aspartate: step 3/4.</text>
</comment>
<keyword evidence="7 12" id="KW-0220">Diaminopimelate biosynthesis</keyword>
<keyword evidence="5 12" id="KW-0963">Cytoplasm</keyword>
<evidence type="ECO:0000256" key="1">
    <source>
        <dbReference type="ARBA" id="ARBA00003294"/>
    </source>
</evidence>
<name>A0ABT9VUV7_9BACI</name>
<dbReference type="InterPro" id="IPR005263">
    <property type="entry name" value="DapA"/>
</dbReference>
<comment type="caution">
    <text evidence="12">Was originally thought to be a dihydrodipicolinate synthase (DHDPS), catalyzing the condensation of (S)-aspartate-beta-semialdehyde [(S)-ASA] and pyruvate to dihydrodipicolinate (DHDP). However, it was shown in E.coli that the product of the enzymatic reaction is not dihydrodipicolinate but in fact (4S)-4-hydroxy-2,3,4,5-tetrahydro-(2S)-dipicolinic acid (HTPA), and that the consecutive dehydration reaction leading to DHDP is not spontaneous but catalyzed by DapB.</text>
</comment>
<evidence type="ECO:0000313" key="15">
    <source>
        <dbReference type="Proteomes" id="UP001235840"/>
    </source>
</evidence>
<gene>
    <name evidence="12" type="primary">dapA</name>
    <name evidence="14" type="ORF">J2S11_000672</name>
</gene>
<dbReference type="EC" id="4.3.3.7" evidence="4 12"/>
<accession>A0ABT9VUV7</accession>